<keyword evidence="3" id="KW-0378">Hydrolase</keyword>
<accession>A0A0N0IXT6</accession>
<dbReference type="PANTHER" id="PTHR46825">
    <property type="entry name" value="D-ALANYL-D-ALANINE-CARBOXYPEPTIDASE/ENDOPEPTIDASE AMPH"/>
    <property type="match status" value="1"/>
</dbReference>
<organism evidence="3 4">
    <name type="scientific">Chryseobacterium indologenes</name>
    <name type="common">Flavobacterium indologenes</name>
    <dbReference type="NCBI Taxonomy" id="253"/>
    <lineage>
        <taxon>Bacteria</taxon>
        <taxon>Pseudomonadati</taxon>
        <taxon>Bacteroidota</taxon>
        <taxon>Flavobacteriia</taxon>
        <taxon>Flavobacteriales</taxon>
        <taxon>Weeksellaceae</taxon>
        <taxon>Chryseobacterium group</taxon>
        <taxon>Chryseobacterium</taxon>
    </lineage>
</organism>
<dbReference type="InterPro" id="IPR001466">
    <property type="entry name" value="Beta-lactam-related"/>
</dbReference>
<feature type="chain" id="PRO_5005851958" evidence="1">
    <location>
        <begin position="32"/>
        <end position="355"/>
    </location>
</feature>
<dbReference type="SUPFAM" id="SSF56601">
    <property type="entry name" value="beta-lactamase/transpeptidase-like"/>
    <property type="match status" value="1"/>
</dbReference>
<evidence type="ECO:0000256" key="1">
    <source>
        <dbReference type="SAM" id="SignalP"/>
    </source>
</evidence>
<evidence type="ECO:0000313" key="4">
    <source>
        <dbReference type="Proteomes" id="UP000037953"/>
    </source>
</evidence>
<dbReference type="EMBL" id="LJOD01000001">
    <property type="protein sequence ID" value="KPE52502.1"/>
    <property type="molecule type" value="Genomic_DNA"/>
</dbReference>
<dbReference type="GO" id="GO:0016787">
    <property type="term" value="F:hydrolase activity"/>
    <property type="evidence" value="ECO:0007669"/>
    <property type="project" value="UniProtKB-KW"/>
</dbReference>
<evidence type="ECO:0000259" key="2">
    <source>
        <dbReference type="Pfam" id="PF00144"/>
    </source>
</evidence>
<name>A0A0N0IXT6_CHRID</name>
<feature type="signal peptide" evidence="1">
    <location>
        <begin position="1"/>
        <end position="31"/>
    </location>
</feature>
<dbReference type="Pfam" id="PF00144">
    <property type="entry name" value="Beta-lactamase"/>
    <property type="match status" value="1"/>
</dbReference>
<sequence length="355" mass="40026">MTIITLNKSMFKIRLFSVLLTAVLFSMPAKAQSSDAYVKKIDRIITASEPLQFTGIVLVSQAGKTRYLKAHGYRDFDRKIALKTDDQFEIMSNSKQITAVLVLREAEKGTLDLHTPIRKYLPELTQSWADTVTVHHLLNHTHGIVDKEKPLVIKPGSQFKYGNLSYALLGEILENTTKKKFTELANSLFKKLKMNKTFCYDPQNKQSLVPGYRSENNQYQKVEETFINTELIPAAGIVSTVQDLAKWDQALYKGKLLSPKYQKAMMTASTLSQHNVFGKESMGFGYSVRVVKEQGLDYFGITGLGDGFTCLNVYFPSTDTSVIVLENQMPKNSEYWSYKEAAIKNAVLKSMISGH</sequence>
<dbReference type="PANTHER" id="PTHR46825:SF9">
    <property type="entry name" value="BETA-LACTAMASE-RELATED DOMAIN-CONTAINING PROTEIN"/>
    <property type="match status" value="1"/>
</dbReference>
<proteinExistence type="predicted"/>
<dbReference type="InterPro" id="IPR050491">
    <property type="entry name" value="AmpC-like"/>
</dbReference>
<keyword evidence="1" id="KW-0732">Signal</keyword>
<reference evidence="3 4" key="1">
    <citation type="journal article" date="2015" name="Genom Data">
        <title>Draft genome sequence of a multidrug-resistant Chryseobacterium indologenes isolate from Malaysia.</title>
        <authorList>
            <person name="Yu C.Y."/>
            <person name="Ang G.Y."/>
            <person name="Cheng H.J."/>
            <person name="Cheong Y.M."/>
            <person name="Yin W.F."/>
            <person name="Chan K.G."/>
        </authorList>
    </citation>
    <scope>NUCLEOTIDE SEQUENCE [LARGE SCALE GENOMIC DNA]</scope>
    <source>
        <strain evidence="3 4">CI_885</strain>
    </source>
</reference>
<dbReference type="InterPro" id="IPR012338">
    <property type="entry name" value="Beta-lactam/transpept-like"/>
</dbReference>
<dbReference type="PATRIC" id="fig|253.9.peg.61"/>
<dbReference type="AlphaFoldDB" id="A0A0N0IXT6"/>
<dbReference type="Gene3D" id="3.40.710.10">
    <property type="entry name" value="DD-peptidase/beta-lactamase superfamily"/>
    <property type="match status" value="1"/>
</dbReference>
<feature type="domain" description="Beta-lactamase-related" evidence="2">
    <location>
        <begin position="56"/>
        <end position="333"/>
    </location>
</feature>
<evidence type="ECO:0000313" key="3">
    <source>
        <dbReference type="EMBL" id="KPE52502.1"/>
    </source>
</evidence>
<comment type="caution">
    <text evidence="3">The sequence shown here is derived from an EMBL/GenBank/DDBJ whole genome shotgun (WGS) entry which is preliminary data.</text>
</comment>
<gene>
    <name evidence="3" type="ORF">AOB46_00280</name>
</gene>
<dbReference type="Proteomes" id="UP000037953">
    <property type="component" value="Unassembled WGS sequence"/>
</dbReference>
<reference evidence="4" key="2">
    <citation type="submission" date="2015-09" db="EMBL/GenBank/DDBJ databases">
        <title>Draft genome sequence of a multidrug-resistant Chryseobacterium indologenes isolate from Malaysia.</title>
        <authorList>
            <person name="Yu C.Y."/>
            <person name="Ang G.Y."/>
            <person name="Chan K.-G."/>
        </authorList>
    </citation>
    <scope>NUCLEOTIDE SEQUENCE [LARGE SCALE GENOMIC DNA]</scope>
    <source>
        <strain evidence="4">CI_885</strain>
    </source>
</reference>
<protein>
    <submittedName>
        <fullName evidence="3">Serine hydrolase</fullName>
    </submittedName>
</protein>